<reference evidence="7 8" key="1">
    <citation type="submission" date="2011-07" db="EMBL/GenBank/DDBJ databases">
        <authorList>
            <person name="Coyne R."/>
            <person name="Brami D."/>
            <person name="Johnson J."/>
            <person name="Hostetler J."/>
            <person name="Hannick L."/>
            <person name="Clark T."/>
            <person name="Cassidy-Hanley D."/>
            <person name="Inman J."/>
        </authorList>
    </citation>
    <scope>NUCLEOTIDE SEQUENCE [LARGE SCALE GENOMIC DNA]</scope>
    <source>
        <strain evidence="7 8">G5</strain>
    </source>
</reference>
<dbReference type="InterPro" id="IPR007632">
    <property type="entry name" value="Anoctamin"/>
</dbReference>
<dbReference type="GO" id="GO:0005254">
    <property type="term" value="F:chloride channel activity"/>
    <property type="evidence" value="ECO:0007669"/>
    <property type="project" value="TreeGrafter"/>
</dbReference>
<dbReference type="eggNOG" id="KOG2513">
    <property type="taxonomic scope" value="Eukaryota"/>
</dbReference>
<dbReference type="PANTHER" id="PTHR12308:SF73">
    <property type="entry name" value="ANOCTAMIN"/>
    <property type="match status" value="1"/>
</dbReference>
<gene>
    <name evidence="7" type="ORF">IMG5_195030</name>
</gene>
<feature type="transmembrane region" description="Helical" evidence="5">
    <location>
        <begin position="188"/>
        <end position="209"/>
    </location>
</feature>
<comment type="subcellular location">
    <subcellularLocation>
        <location evidence="1">Membrane</location>
        <topology evidence="1">Multi-pass membrane protein</topology>
    </subcellularLocation>
</comment>
<dbReference type="EC" id="1.14.13.7" evidence="7"/>
<evidence type="ECO:0000256" key="5">
    <source>
        <dbReference type="SAM" id="Phobius"/>
    </source>
</evidence>
<dbReference type="Proteomes" id="UP000008983">
    <property type="component" value="Unassembled WGS sequence"/>
</dbReference>
<keyword evidence="7" id="KW-0560">Oxidoreductase</keyword>
<feature type="transmembrane region" description="Helical" evidence="5">
    <location>
        <begin position="298"/>
        <end position="322"/>
    </location>
</feature>
<keyword evidence="8" id="KW-1185">Reference proteome</keyword>
<dbReference type="InParanoid" id="G0R4V6"/>
<name>G0R4V6_ICHMU</name>
<feature type="transmembrane region" description="Helical" evidence="5">
    <location>
        <begin position="152"/>
        <end position="176"/>
    </location>
</feature>
<dbReference type="GO" id="GO:0016020">
    <property type="term" value="C:membrane"/>
    <property type="evidence" value="ECO:0007669"/>
    <property type="project" value="UniProtKB-SubCell"/>
</dbReference>
<evidence type="ECO:0000313" key="7">
    <source>
        <dbReference type="EMBL" id="EGR27499.1"/>
    </source>
</evidence>
<proteinExistence type="predicted"/>
<sequence length="1099" mass="131593">MINSSNFNVFLSQSVDKTKYYAMIGMQSEQLEYACKDNKIQIKLIDSYDYEPFDPDQKKLFEPFRSKQRQQIIEASLQKVVNLRDLKSQKIVQQFYQMHTYGGIYRIKFQWIYDTKWYLPQPLNQMDDYLLEGKSQNFTSVTILRQYFGEKIAFFFGWKSFLTCFTVFIAFPGLGIQIYEFITGQYDFFLIPFWVFYVMLWSTFIVEFWKRKTSEINYRWGTLEQMNTELDVDKQIRSDFIGDECISLETGGLTKHQEKAKTVIVLLISIPFLLILMACIVFIFLSVQEFKNKNPNTLANQTIAGVLQGVGIQVLNYIYVFVAKLFVEYENHKYDEQYERSIIYKIMAFKFINSYFSLYYVAFVDKKSTFETLFQMLLPIMLVKQFNYMILSVWIPKYIQNSKEKKYFKKVDEQIYQQNLIQTNFSEFFDDNSMNDKQDIIEQFWHQENGLKMKTLFRNIIQLPNQSQDDKNAQSEKKINYINNIDIDSVELNALRVDFTDTVSLYADSFIDIGYITLFASAFPIGPMISLLMNTLEINNRLIVLLDIYKRPKFEKCTGINDWMYIWEGLSVISVFSNIALMYVKDESLIKILFDEDQLSGVQLEQYKVWTYLVVGIVIFGLKYMFQVVIQDKPKWILDEEEKENYLKQQQEIANEKIRSKEMQELKLQRKKLIQEKEEKEKKFKIFNMKKTEQYKLLQQECEYYKKNCPQKLVDFDSVFLNNQQDFTSKSNKVLIKNQYFLSNDKLKSEFYVKRLSVLKNTFVNIERELLNIRLKQIIYMSKQPIVICKECSLNSAVLECLNCSNRCFCQECFDSFHNDIKENYHSVNLVNIKYQNLDLQGYCILENNNEEIQSFIQWKKFEQFCLPTFEKSSFHSQLSDIFNLFQNEYIKNNGIEDPNQQININSIFKIQQKQGYKSEFFKQQNEEVQKIIEMEEFNVEDKLFLNRIAFLTFKRYEYANYQNFLSFCKHLQVVYFTYIIQLKKQIYQCKKLNIQINFYINIYIFIQEGNFQRKMLLLLDFLDLNENKQILFDEICNFCYSSFMQNIDFKIGIQNILQELFEDQNKIDKLTIGKKILFEVQENSQIYMFLVQLMQSKI</sequence>
<dbReference type="OMA" id="FIMYESE"/>
<evidence type="ECO:0000259" key="6">
    <source>
        <dbReference type="Pfam" id="PF04547"/>
    </source>
</evidence>
<dbReference type="EMBL" id="GL984356">
    <property type="protein sequence ID" value="EGR27499.1"/>
    <property type="molecule type" value="Genomic_DNA"/>
</dbReference>
<dbReference type="Pfam" id="PF04547">
    <property type="entry name" value="Anoctamin"/>
    <property type="match status" value="1"/>
</dbReference>
<evidence type="ECO:0000313" key="8">
    <source>
        <dbReference type="Proteomes" id="UP000008983"/>
    </source>
</evidence>
<dbReference type="GeneID" id="14903566"/>
<keyword evidence="2 5" id="KW-0812">Transmembrane</keyword>
<dbReference type="AlphaFoldDB" id="G0R4V6"/>
<protein>
    <submittedName>
        <fullName evidence="7">Transmembrane protein 16k, putative</fullName>
        <ecNumber evidence="7">1.14.13.7</ecNumber>
        <ecNumber evidence="7">2.5.1.60</ecNumber>
    </submittedName>
</protein>
<feature type="transmembrane region" description="Helical" evidence="5">
    <location>
        <begin position="342"/>
        <end position="361"/>
    </location>
</feature>
<keyword evidence="4 5" id="KW-0472">Membrane</keyword>
<dbReference type="CDD" id="cd19757">
    <property type="entry name" value="Bbox1"/>
    <property type="match status" value="1"/>
</dbReference>
<evidence type="ECO:0000256" key="1">
    <source>
        <dbReference type="ARBA" id="ARBA00004141"/>
    </source>
</evidence>
<dbReference type="RefSeq" id="XP_004024409.1">
    <property type="nucleotide sequence ID" value="XM_004024360.1"/>
</dbReference>
<keyword evidence="7" id="KW-0808">Transferase</keyword>
<organism evidence="7 8">
    <name type="scientific">Ichthyophthirius multifiliis</name>
    <name type="common">White spot disease agent</name>
    <name type="synonym">Ich</name>
    <dbReference type="NCBI Taxonomy" id="5932"/>
    <lineage>
        <taxon>Eukaryota</taxon>
        <taxon>Sar</taxon>
        <taxon>Alveolata</taxon>
        <taxon>Ciliophora</taxon>
        <taxon>Intramacronucleata</taxon>
        <taxon>Oligohymenophorea</taxon>
        <taxon>Hymenostomatida</taxon>
        <taxon>Ophryoglenina</taxon>
        <taxon>Ichthyophthirius</taxon>
    </lineage>
</organism>
<feature type="transmembrane region" description="Helical" evidence="5">
    <location>
        <begin position="373"/>
        <end position="395"/>
    </location>
</feature>
<dbReference type="GO" id="GO:0004663">
    <property type="term" value="F:Rab geranylgeranyltransferase activity"/>
    <property type="evidence" value="ECO:0007669"/>
    <property type="project" value="UniProtKB-EC"/>
</dbReference>
<feature type="transmembrane region" description="Helical" evidence="5">
    <location>
        <begin position="609"/>
        <end position="626"/>
    </location>
</feature>
<evidence type="ECO:0000256" key="2">
    <source>
        <dbReference type="ARBA" id="ARBA00022692"/>
    </source>
</evidence>
<dbReference type="InterPro" id="IPR049452">
    <property type="entry name" value="Anoctamin_TM"/>
</dbReference>
<accession>G0R4V6</accession>
<feature type="transmembrane region" description="Helical" evidence="5">
    <location>
        <begin position="263"/>
        <end position="286"/>
    </location>
</feature>
<dbReference type="EC" id="2.5.1.60" evidence="7"/>
<dbReference type="GO" id="GO:0018662">
    <property type="term" value="F:phenol 2-monooxygenase activity"/>
    <property type="evidence" value="ECO:0007669"/>
    <property type="project" value="UniProtKB-EC"/>
</dbReference>
<evidence type="ECO:0000256" key="4">
    <source>
        <dbReference type="ARBA" id="ARBA00023136"/>
    </source>
</evidence>
<evidence type="ECO:0000256" key="3">
    <source>
        <dbReference type="ARBA" id="ARBA00022989"/>
    </source>
</evidence>
<feature type="domain" description="Anoctamin transmembrane" evidence="6">
    <location>
        <begin position="144"/>
        <end position="644"/>
    </location>
</feature>
<dbReference type="OrthoDB" id="295848at2759"/>
<keyword evidence="3 5" id="KW-1133">Transmembrane helix</keyword>
<feature type="transmembrane region" description="Helical" evidence="5">
    <location>
        <begin position="563"/>
        <end position="584"/>
    </location>
</feature>
<dbReference type="PANTHER" id="PTHR12308">
    <property type="entry name" value="ANOCTAMIN"/>
    <property type="match status" value="1"/>
</dbReference>